<dbReference type="GO" id="GO:0005697">
    <property type="term" value="C:telomerase holoenzyme complex"/>
    <property type="evidence" value="ECO:0007669"/>
    <property type="project" value="TreeGrafter"/>
</dbReference>
<dbReference type="PANTHER" id="PTHR15696">
    <property type="entry name" value="SMG-7 SUPPRESSOR WITH MORPHOLOGICAL EFFECT ON GENITALIA PROTEIN 7"/>
    <property type="match status" value="1"/>
</dbReference>
<gene>
    <name evidence="2" type="ORF">TEQG_07163</name>
</gene>
<dbReference type="eggNOG" id="ENOG502QRU3">
    <property type="taxonomic scope" value="Eukaryota"/>
</dbReference>
<dbReference type="Gene3D" id="1.25.40.10">
    <property type="entry name" value="Tetratricopeptide repeat domain"/>
    <property type="match status" value="1"/>
</dbReference>
<accession>F2Q269</accession>
<dbReference type="AlphaFoldDB" id="F2Q269"/>
<feature type="compositionally biased region" description="Polar residues" evidence="1">
    <location>
        <begin position="26"/>
        <end position="46"/>
    </location>
</feature>
<protein>
    <submittedName>
        <fullName evidence="2">Uncharacterized protein</fullName>
    </submittedName>
</protein>
<dbReference type="GO" id="GO:0042162">
    <property type="term" value="F:telomeric DNA binding"/>
    <property type="evidence" value="ECO:0007669"/>
    <property type="project" value="TreeGrafter"/>
</dbReference>
<dbReference type="GO" id="GO:0070034">
    <property type="term" value="F:telomerase RNA binding"/>
    <property type="evidence" value="ECO:0007669"/>
    <property type="project" value="TreeGrafter"/>
</dbReference>
<feature type="compositionally biased region" description="Basic and acidic residues" evidence="1">
    <location>
        <begin position="115"/>
        <end position="130"/>
    </location>
</feature>
<dbReference type="InterPro" id="IPR045153">
    <property type="entry name" value="Est1/Ebs1-like"/>
</dbReference>
<feature type="region of interest" description="Disordered" evidence="1">
    <location>
        <begin position="82"/>
        <end position="133"/>
    </location>
</feature>
<dbReference type="HOGENOM" id="CLU_010014_4_0_1"/>
<evidence type="ECO:0000313" key="3">
    <source>
        <dbReference type="Proteomes" id="UP000009169"/>
    </source>
</evidence>
<dbReference type="VEuPathDB" id="FungiDB:TEQG_07163"/>
<proteinExistence type="predicted"/>
<name>F2Q269_TRIEC</name>
<keyword evidence="3" id="KW-1185">Reference proteome</keyword>
<dbReference type="GO" id="GO:0000184">
    <property type="term" value="P:nuclear-transcribed mRNA catabolic process, nonsense-mediated decay"/>
    <property type="evidence" value="ECO:0007669"/>
    <property type="project" value="TreeGrafter"/>
</dbReference>
<feature type="region of interest" description="Disordered" evidence="1">
    <location>
        <begin position="26"/>
        <end position="62"/>
    </location>
</feature>
<evidence type="ECO:0000256" key="1">
    <source>
        <dbReference type="SAM" id="MobiDB-lite"/>
    </source>
</evidence>
<dbReference type="EMBL" id="DS995775">
    <property type="protein sequence ID" value="EGE08237.1"/>
    <property type="molecule type" value="Genomic_DNA"/>
</dbReference>
<evidence type="ECO:0000313" key="2">
    <source>
        <dbReference type="EMBL" id="EGE08237.1"/>
    </source>
</evidence>
<organism evidence="2 3">
    <name type="scientific">Trichophyton equinum (strain ATCC MYA-4606 / CBS 127.97)</name>
    <name type="common">Horse ringworm fungus</name>
    <dbReference type="NCBI Taxonomy" id="559882"/>
    <lineage>
        <taxon>Eukaryota</taxon>
        <taxon>Fungi</taxon>
        <taxon>Dikarya</taxon>
        <taxon>Ascomycota</taxon>
        <taxon>Pezizomycotina</taxon>
        <taxon>Eurotiomycetes</taxon>
        <taxon>Eurotiomycetidae</taxon>
        <taxon>Onygenales</taxon>
        <taxon>Arthrodermataceae</taxon>
        <taxon>Trichophyton</taxon>
    </lineage>
</organism>
<dbReference type="SUPFAM" id="SSF48452">
    <property type="entry name" value="TPR-like"/>
    <property type="match status" value="1"/>
</dbReference>
<feature type="compositionally biased region" description="Polar residues" evidence="1">
    <location>
        <begin position="82"/>
        <end position="105"/>
    </location>
</feature>
<reference evidence="3" key="1">
    <citation type="journal article" date="2012" name="MBio">
        <title>Comparative genome analysis of Trichophyton rubrum and related dermatophytes reveals candidate genes involved in infection.</title>
        <authorList>
            <person name="Martinez D.A."/>
            <person name="Oliver B.G."/>
            <person name="Graeser Y."/>
            <person name="Goldberg J.M."/>
            <person name="Li W."/>
            <person name="Martinez-Rossi N.M."/>
            <person name="Monod M."/>
            <person name="Shelest E."/>
            <person name="Barton R.C."/>
            <person name="Birch E."/>
            <person name="Brakhage A.A."/>
            <person name="Chen Z."/>
            <person name="Gurr S.J."/>
            <person name="Heiman D."/>
            <person name="Heitman J."/>
            <person name="Kosti I."/>
            <person name="Rossi A."/>
            <person name="Saif S."/>
            <person name="Samalova M."/>
            <person name="Saunders C.W."/>
            <person name="Shea T."/>
            <person name="Summerbell R.C."/>
            <person name="Xu J."/>
            <person name="Young S."/>
            <person name="Zeng Q."/>
            <person name="Birren B.W."/>
            <person name="Cuomo C.A."/>
            <person name="White T.C."/>
        </authorList>
    </citation>
    <scope>NUCLEOTIDE SEQUENCE [LARGE SCALE GENOMIC DNA]</scope>
    <source>
        <strain evidence="3">ATCC MYA-4606 / CBS 127.97</strain>
    </source>
</reference>
<dbReference type="Proteomes" id="UP000009169">
    <property type="component" value="Unassembled WGS sequence"/>
</dbReference>
<sequence length="746" mass="84701">MDKTIISCSKDGAPCYPGQLEVSKYTCSPRSSPIAGDQSSIKTQGEINGPLSPGIEGPLPHHSLADSALAADSLPAAVMQSHQKGCGKTSTDSYYTQLPSSSASGVNLDGQPEPKSAKEEKKDGNKEDSRPIYTSVLPKMISKGQLILEVQENFNGLVEIEKECIKIHKQLRHSHTALSKEHWNALTGLHRTLLQIHHDFYLASSHPLAIKRVRELASEHNMPLRLWEHSIHPYLELLRCRLPCSYEYMVSYLHLAYDMMILLLESVPKFKKVWREALGHLANYGMIVEQPNHGDWVVWTRVARHWYQLAADKVPDSGRIQRYIAKLAGPDILRQLFYYTKSLVCVEPFAKSWEDLLLLFNSILKERPPQKQQRQTPIYQHTLEYFFSARGIIFKRLSILSFFQNALDFFTTLPQYIGHVGSEFRQQGVYISSLNIAALLINKSPLTTSLTKAFNLSQDSGLNSARAYWSNCTSIPSPASILSSIPSSFDVNFATLPLSSRLPFQSSAYLCMHTFSLLLHQIGNQNVLPAIHVYLAFIYTLSLAPKAMHILEPIIPFKEIITFLNTLACQNISMSRLARDNFSISELRDKDHYFPEDLSMRGQVWARLYFPKNCSKGRKITENEHNINLLRAKRCLWLGLQIGYMGRWFAYCAETRCFILTDLALQLESNLERTRFFHTISEVISEAEDNSLAPALKSLFLEPESEEDSLTLALRSLFLEDTHPPRPDYDELRYARQQVARGAVCE</sequence>
<dbReference type="PANTHER" id="PTHR15696:SF0">
    <property type="entry name" value="TELOMERASE-BINDING PROTEIN EST1A"/>
    <property type="match status" value="1"/>
</dbReference>
<dbReference type="InterPro" id="IPR011990">
    <property type="entry name" value="TPR-like_helical_dom_sf"/>
</dbReference>